<keyword evidence="1" id="KW-0723">Serine/threonine-protein kinase</keyword>
<proteinExistence type="predicted"/>
<dbReference type="EMBL" id="BGZK01000688">
    <property type="protein sequence ID" value="GBP56227.1"/>
    <property type="molecule type" value="Genomic_DNA"/>
</dbReference>
<evidence type="ECO:0000313" key="7">
    <source>
        <dbReference type="Proteomes" id="UP000299102"/>
    </source>
</evidence>
<keyword evidence="3" id="KW-0547">Nucleotide-binding</keyword>
<keyword evidence="7" id="KW-1185">Reference proteome</keyword>
<sequence length="152" mass="17818">MRVLRGRGFRLTPRRKGKFASVRKIRHLKSGVEYAAKFIRKRRRAADATREIQHEVAVLALCAQCDRVVKLHEQIYVQGWTWAYSFRFPDVRLRATFTVIYDLHQDVSPPSGKPLHAVTSSSSWSPELFFYYRLLVLRGIWHAHCHLKCLIL</sequence>
<dbReference type="OrthoDB" id="74764at2759"/>
<dbReference type="SUPFAM" id="SSF56112">
    <property type="entry name" value="Protein kinase-like (PK-like)"/>
    <property type="match status" value="1"/>
</dbReference>
<gene>
    <name evidence="6" type="primary">Drak</name>
    <name evidence="6" type="ORF">EVAR_37301_1</name>
</gene>
<evidence type="ECO:0000256" key="4">
    <source>
        <dbReference type="ARBA" id="ARBA00022777"/>
    </source>
</evidence>
<accession>A0A4C1X1N3</accession>
<dbReference type="AlphaFoldDB" id="A0A4C1X1N3"/>
<dbReference type="Proteomes" id="UP000299102">
    <property type="component" value="Unassembled WGS sequence"/>
</dbReference>
<dbReference type="PANTHER" id="PTHR24342">
    <property type="entry name" value="SERINE/THREONINE-PROTEIN KINASE 17"/>
    <property type="match status" value="1"/>
</dbReference>
<reference evidence="6 7" key="1">
    <citation type="journal article" date="2019" name="Commun. Biol.">
        <title>The bagworm genome reveals a unique fibroin gene that provides high tensile strength.</title>
        <authorList>
            <person name="Kono N."/>
            <person name="Nakamura H."/>
            <person name="Ohtoshi R."/>
            <person name="Tomita M."/>
            <person name="Numata K."/>
            <person name="Arakawa K."/>
        </authorList>
    </citation>
    <scope>NUCLEOTIDE SEQUENCE [LARGE SCALE GENOMIC DNA]</scope>
</reference>
<evidence type="ECO:0000256" key="3">
    <source>
        <dbReference type="ARBA" id="ARBA00022741"/>
    </source>
</evidence>
<keyword evidence="2" id="KW-0808">Transferase</keyword>
<dbReference type="Gene3D" id="3.30.200.20">
    <property type="entry name" value="Phosphorylase Kinase, domain 1"/>
    <property type="match status" value="1"/>
</dbReference>
<dbReference type="GO" id="GO:0005524">
    <property type="term" value="F:ATP binding"/>
    <property type="evidence" value="ECO:0007669"/>
    <property type="project" value="UniProtKB-KW"/>
</dbReference>
<name>A0A4C1X1N3_EUMVA</name>
<keyword evidence="4 6" id="KW-0418">Kinase</keyword>
<evidence type="ECO:0000256" key="5">
    <source>
        <dbReference type="ARBA" id="ARBA00022840"/>
    </source>
</evidence>
<dbReference type="PANTHER" id="PTHR24342:SF12">
    <property type="entry name" value="DEATH-ASSOCIATED PROTEIN KINASE RELATED"/>
    <property type="match status" value="1"/>
</dbReference>
<comment type="caution">
    <text evidence="6">The sequence shown here is derived from an EMBL/GenBank/DDBJ whole genome shotgun (WGS) entry which is preliminary data.</text>
</comment>
<evidence type="ECO:0000256" key="2">
    <source>
        <dbReference type="ARBA" id="ARBA00022679"/>
    </source>
</evidence>
<dbReference type="GO" id="GO:0035556">
    <property type="term" value="P:intracellular signal transduction"/>
    <property type="evidence" value="ECO:0007669"/>
    <property type="project" value="TreeGrafter"/>
</dbReference>
<evidence type="ECO:0000313" key="6">
    <source>
        <dbReference type="EMBL" id="GBP56227.1"/>
    </source>
</evidence>
<dbReference type="GO" id="GO:0005634">
    <property type="term" value="C:nucleus"/>
    <property type="evidence" value="ECO:0007669"/>
    <property type="project" value="TreeGrafter"/>
</dbReference>
<organism evidence="6 7">
    <name type="scientific">Eumeta variegata</name>
    <name type="common">Bagworm moth</name>
    <name type="synonym">Eumeta japonica</name>
    <dbReference type="NCBI Taxonomy" id="151549"/>
    <lineage>
        <taxon>Eukaryota</taxon>
        <taxon>Metazoa</taxon>
        <taxon>Ecdysozoa</taxon>
        <taxon>Arthropoda</taxon>
        <taxon>Hexapoda</taxon>
        <taxon>Insecta</taxon>
        <taxon>Pterygota</taxon>
        <taxon>Neoptera</taxon>
        <taxon>Endopterygota</taxon>
        <taxon>Lepidoptera</taxon>
        <taxon>Glossata</taxon>
        <taxon>Ditrysia</taxon>
        <taxon>Tineoidea</taxon>
        <taxon>Psychidae</taxon>
        <taxon>Oiketicinae</taxon>
        <taxon>Eumeta</taxon>
    </lineage>
</organism>
<dbReference type="GO" id="GO:0043065">
    <property type="term" value="P:positive regulation of apoptotic process"/>
    <property type="evidence" value="ECO:0007669"/>
    <property type="project" value="TreeGrafter"/>
</dbReference>
<dbReference type="InterPro" id="IPR011009">
    <property type="entry name" value="Kinase-like_dom_sf"/>
</dbReference>
<dbReference type="GO" id="GO:0004674">
    <property type="term" value="F:protein serine/threonine kinase activity"/>
    <property type="evidence" value="ECO:0007669"/>
    <property type="project" value="UniProtKB-KW"/>
</dbReference>
<dbReference type="STRING" id="151549.A0A4C1X1N3"/>
<evidence type="ECO:0000256" key="1">
    <source>
        <dbReference type="ARBA" id="ARBA00022527"/>
    </source>
</evidence>
<protein>
    <submittedName>
        <fullName evidence="6">Death-associated protein kinase related</fullName>
    </submittedName>
</protein>
<keyword evidence="5" id="KW-0067">ATP-binding</keyword>